<evidence type="ECO:0008006" key="5">
    <source>
        <dbReference type="Google" id="ProtNLM"/>
    </source>
</evidence>
<dbReference type="AlphaFoldDB" id="A0A816FNU8"/>
<sequence length="341" mass="39754">MLQSRRKYNRMRIRTVIYLCSIVASLWILPRMFTSNPSPSPIPSPVYVDNDRHIEEKRDIDSSSCDISMDSYKKCYKYTTDLLPYESVSIGIETILFLKKQLNITNETLVNASLYWNQDDRFKPFKNFIGSTNKCEVLYCGANDAGTDGLEFISQYANCQVWFLEPVAQFYDKLIHSQAILEKLQTGKHHFYQIGVSNKNDLIDITLQDIKEAQAVTLIGKQQNKENPMNEMKYKLILRDAAEILFEFHMLSKTINQTVIGELNLIHLNCEGCEYDVIERLIKTNLIQYIRIVQFGSHRPSAIRSSVSQRYCCLQQMLSATHQLEFGIPWAWERWLRKDLF</sequence>
<proteinExistence type="predicted"/>
<evidence type="ECO:0000256" key="1">
    <source>
        <dbReference type="SAM" id="Phobius"/>
    </source>
</evidence>
<organism evidence="3 4">
    <name type="scientific">Rotaria magnacalcarata</name>
    <dbReference type="NCBI Taxonomy" id="392030"/>
    <lineage>
        <taxon>Eukaryota</taxon>
        <taxon>Metazoa</taxon>
        <taxon>Spiralia</taxon>
        <taxon>Gnathifera</taxon>
        <taxon>Rotifera</taxon>
        <taxon>Eurotatoria</taxon>
        <taxon>Bdelloidea</taxon>
        <taxon>Philodinida</taxon>
        <taxon>Philodinidae</taxon>
        <taxon>Rotaria</taxon>
    </lineage>
</organism>
<dbReference type="InterPro" id="IPR029063">
    <property type="entry name" value="SAM-dependent_MTases_sf"/>
</dbReference>
<keyword evidence="1" id="KW-0812">Transmembrane</keyword>
<dbReference type="OrthoDB" id="40902at2759"/>
<dbReference type="Proteomes" id="UP000663855">
    <property type="component" value="Unassembled WGS sequence"/>
</dbReference>
<dbReference type="Gene3D" id="3.40.50.150">
    <property type="entry name" value="Vaccinia Virus protein VP39"/>
    <property type="match status" value="1"/>
</dbReference>
<gene>
    <name evidence="2" type="ORF">CJN711_LOCUS30254</name>
    <name evidence="3" type="ORF">KQP761_LOCUS32708</name>
</gene>
<comment type="caution">
    <text evidence="3">The sequence shown here is derived from an EMBL/GenBank/DDBJ whole genome shotgun (WGS) entry which is preliminary data.</text>
</comment>
<feature type="transmembrane region" description="Helical" evidence="1">
    <location>
        <begin position="12"/>
        <end position="29"/>
    </location>
</feature>
<keyword evidence="1" id="KW-0472">Membrane</keyword>
<dbReference type="EMBL" id="CAJNOV010014406">
    <property type="protein sequence ID" value="CAF1548856.1"/>
    <property type="molecule type" value="Genomic_DNA"/>
</dbReference>
<evidence type="ECO:0000313" key="3">
    <source>
        <dbReference type="EMBL" id="CAF1664098.1"/>
    </source>
</evidence>
<evidence type="ECO:0000313" key="2">
    <source>
        <dbReference type="EMBL" id="CAF1548856.1"/>
    </source>
</evidence>
<accession>A0A816FNU8</accession>
<dbReference type="SUPFAM" id="SSF53335">
    <property type="entry name" value="S-adenosyl-L-methionine-dependent methyltransferases"/>
    <property type="match status" value="1"/>
</dbReference>
<dbReference type="Proteomes" id="UP000663834">
    <property type="component" value="Unassembled WGS sequence"/>
</dbReference>
<evidence type="ECO:0000313" key="4">
    <source>
        <dbReference type="Proteomes" id="UP000663834"/>
    </source>
</evidence>
<protein>
    <recommendedName>
        <fullName evidence="5">Methyltransferase FkbM domain-containing protein</fullName>
    </recommendedName>
</protein>
<reference evidence="3" key="1">
    <citation type="submission" date="2021-02" db="EMBL/GenBank/DDBJ databases">
        <authorList>
            <person name="Nowell W R."/>
        </authorList>
    </citation>
    <scope>NUCLEOTIDE SEQUENCE</scope>
</reference>
<name>A0A816FNU8_9BILA</name>
<keyword evidence="1" id="KW-1133">Transmembrane helix</keyword>
<dbReference type="EMBL" id="CAJNOW010018282">
    <property type="protein sequence ID" value="CAF1664098.1"/>
    <property type="molecule type" value="Genomic_DNA"/>
</dbReference>